<evidence type="ECO:0000313" key="1">
    <source>
        <dbReference type="EMBL" id="KAG0426688.1"/>
    </source>
</evidence>
<protein>
    <submittedName>
        <fullName evidence="1">Uncharacterized protein</fullName>
    </submittedName>
</protein>
<keyword evidence="2" id="KW-1185">Reference proteome</keyword>
<dbReference type="Proteomes" id="UP000805193">
    <property type="component" value="Unassembled WGS sequence"/>
</dbReference>
<organism evidence="1 2">
    <name type="scientific">Ixodes persulcatus</name>
    <name type="common">Taiga tick</name>
    <dbReference type="NCBI Taxonomy" id="34615"/>
    <lineage>
        <taxon>Eukaryota</taxon>
        <taxon>Metazoa</taxon>
        <taxon>Ecdysozoa</taxon>
        <taxon>Arthropoda</taxon>
        <taxon>Chelicerata</taxon>
        <taxon>Arachnida</taxon>
        <taxon>Acari</taxon>
        <taxon>Parasitiformes</taxon>
        <taxon>Ixodida</taxon>
        <taxon>Ixodoidea</taxon>
        <taxon>Ixodidae</taxon>
        <taxon>Ixodinae</taxon>
        <taxon>Ixodes</taxon>
    </lineage>
</organism>
<proteinExistence type="predicted"/>
<sequence>MQAGRRSTSRRGDVRAPNRRPEQKCAPLADHRGTACMLPVARRPEVAARVNGRRRMPTTGRSAEGRRMPATWPQGHTERAPFKAPLRSYEE</sequence>
<name>A0AC60PZP0_IXOPE</name>
<gene>
    <name evidence="1" type="ORF">HPB47_026218</name>
</gene>
<evidence type="ECO:0000313" key="2">
    <source>
        <dbReference type="Proteomes" id="UP000805193"/>
    </source>
</evidence>
<comment type="caution">
    <text evidence="1">The sequence shown here is derived from an EMBL/GenBank/DDBJ whole genome shotgun (WGS) entry which is preliminary data.</text>
</comment>
<reference evidence="1 2" key="1">
    <citation type="journal article" date="2020" name="Cell">
        <title>Large-Scale Comparative Analyses of Tick Genomes Elucidate Their Genetic Diversity and Vector Capacities.</title>
        <authorList>
            <consortium name="Tick Genome and Microbiome Consortium (TIGMIC)"/>
            <person name="Jia N."/>
            <person name="Wang J."/>
            <person name="Shi W."/>
            <person name="Du L."/>
            <person name="Sun Y."/>
            <person name="Zhan W."/>
            <person name="Jiang J.F."/>
            <person name="Wang Q."/>
            <person name="Zhang B."/>
            <person name="Ji P."/>
            <person name="Bell-Sakyi L."/>
            <person name="Cui X.M."/>
            <person name="Yuan T.T."/>
            <person name="Jiang B.G."/>
            <person name="Yang W.F."/>
            <person name="Lam T.T."/>
            <person name="Chang Q.C."/>
            <person name="Ding S.J."/>
            <person name="Wang X.J."/>
            <person name="Zhu J.G."/>
            <person name="Ruan X.D."/>
            <person name="Zhao L."/>
            <person name="Wei J.T."/>
            <person name="Ye R.Z."/>
            <person name="Que T.C."/>
            <person name="Du C.H."/>
            <person name="Zhou Y.H."/>
            <person name="Cheng J.X."/>
            <person name="Dai P.F."/>
            <person name="Guo W.B."/>
            <person name="Han X.H."/>
            <person name="Huang E.J."/>
            <person name="Li L.F."/>
            <person name="Wei W."/>
            <person name="Gao Y.C."/>
            <person name="Liu J.Z."/>
            <person name="Shao H.Z."/>
            <person name="Wang X."/>
            <person name="Wang C.C."/>
            <person name="Yang T.C."/>
            <person name="Huo Q.B."/>
            <person name="Li W."/>
            <person name="Chen H.Y."/>
            <person name="Chen S.E."/>
            <person name="Zhou L.G."/>
            <person name="Ni X.B."/>
            <person name="Tian J.H."/>
            <person name="Sheng Y."/>
            <person name="Liu T."/>
            <person name="Pan Y.S."/>
            <person name="Xia L.Y."/>
            <person name="Li J."/>
            <person name="Zhao F."/>
            <person name="Cao W.C."/>
        </authorList>
    </citation>
    <scope>NUCLEOTIDE SEQUENCE [LARGE SCALE GENOMIC DNA]</scope>
    <source>
        <strain evidence="1">Iper-2018</strain>
    </source>
</reference>
<accession>A0AC60PZP0</accession>
<dbReference type="EMBL" id="JABSTQ010009694">
    <property type="protein sequence ID" value="KAG0426688.1"/>
    <property type="molecule type" value="Genomic_DNA"/>
</dbReference>